<dbReference type="CDD" id="cd05227">
    <property type="entry name" value="AR_SDR_e"/>
    <property type="match status" value="1"/>
</dbReference>
<dbReference type="PROSITE" id="PS00092">
    <property type="entry name" value="N6_MTASE"/>
    <property type="match status" value="1"/>
</dbReference>
<dbReference type="OrthoDB" id="2735536at2759"/>
<reference evidence="5" key="1">
    <citation type="journal article" date="2014" name="Proc. Natl. Acad. Sci. U.S.A.">
        <title>Extensive sampling of basidiomycete genomes demonstrates inadequacy of the white-rot/brown-rot paradigm for wood decay fungi.</title>
        <authorList>
            <person name="Riley R."/>
            <person name="Salamov A.A."/>
            <person name="Brown D.W."/>
            <person name="Nagy L.G."/>
            <person name="Floudas D."/>
            <person name="Held B.W."/>
            <person name="Levasseur A."/>
            <person name="Lombard V."/>
            <person name="Morin E."/>
            <person name="Otillar R."/>
            <person name="Lindquist E.A."/>
            <person name="Sun H."/>
            <person name="LaButti K.M."/>
            <person name="Schmutz J."/>
            <person name="Jabbour D."/>
            <person name="Luo H."/>
            <person name="Baker S.E."/>
            <person name="Pisabarro A.G."/>
            <person name="Walton J.D."/>
            <person name="Blanchette R.A."/>
            <person name="Henrissat B."/>
            <person name="Martin F."/>
            <person name="Cullen D."/>
            <person name="Hibbett D.S."/>
            <person name="Grigoriev I.V."/>
        </authorList>
    </citation>
    <scope>NUCLEOTIDE SEQUENCE [LARGE SCALE GENOMIC DNA]</scope>
    <source>
        <strain evidence="5">FD-172 SS1</strain>
    </source>
</reference>
<comment type="similarity">
    <text evidence="2">Belongs to the NAD(P)-dependent epimerase/dehydratase family. Dihydroflavonol-4-reductase subfamily.</text>
</comment>
<dbReference type="Proteomes" id="UP000027195">
    <property type="component" value="Unassembled WGS sequence"/>
</dbReference>
<keyword evidence="5" id="KW-1185">Reference proteome</keyword>
<dbReference type="InParanoid" id="A0A067M7L5"/>
<dbReference type="AlphaFoldDB" id="A0A067M7L5"/>
<evidence type="ECO:0000256" key="1">
    <source>
        <dbReference type="ARBA" id="ARBA00023002"/>
    </source>
</evidence>
<dbReference type="GO" id="GO:0003676">
    <property type="term" value="F:nucleic acid binding"/>
    <property type="evidence" value="ECO:0007669"/>
    <property type="project" value="InterPro"/>
</dbReference>
<accession>A0A067M7L5</accession>
<dbReference type="Pfam" id="PF01370">
    <property type="entry name" value="Epimerase"/>
    <property type="match status" value="1"/>
</dbReference>
<dbReference type="STRING" id="930990.A0A067M7L5"/>
<sequence>MPAVAAPAKVLVTGASGFVAVWVVRTLLERGFNVVGTVRSNPKGDYLKDLYKEHGDRFSYVIVEDIEAEGAFDEAVKDVDAVAHTASPFHMHADDPAEIIGPAVNGTVGVLRSIKAYGKNVKRVVITSSFAAIEVPKDPPFVFTEDDWNDFSEDVIKKEGRDASASHKYRASKTLAERAAWDFIKENPGLGFDLVAVNPPYVYGPPIHDVPKLESLNTSLMSFHSALMAKDSPVPDEKLVESKGSWVDVRDVAAIHVEALLQEAAGGERFCAASSAFTFQDFLDALNDAGVPNIRKGVPGAGKNVPHNAQSGEKATRVLGIKYKTIGESAKDTVEALRSRGW</sequence>
<dbReference type="FunCoup" id="A0A067M7L5">
    <property type="interactions" value="59"/>
</dbReference>
<gene>
    <name evidence="4" type="ORF">BOTBODRAFT_35228</name>
</gene>
<keyword evidence="1" id="KW-0560">Oxidoreductase</keyword>
<dbReference type="InterPro" id="IPR002052">
    <property type="entry name" value="DNA_methylase_N6_adenine_CS"/>
</dbReference>
<dbReference type="SUPFAM" id="SSF51735">
    <property type="entry name" value="NAD(P)-binding Rossmann-fold domains"/>
    <property type="match status" value="1"/>
</dbReference>
<name>A0A067M7L5_BOTB1</name>
<dbReference type="Gene3D" id="3.40.50.720">
    <property type="entry name" value="NAD(P)-binding Rossmann-like Domain"/>
    <property type="match status" value="1"/>
</dbReference>
<dbReference type="PANTHER" id="PTHR10366">
    <property type="entry name" value="NAD DEPENDENT EPIMERASE/DEHYDRATASE"/>
    <property type="match status" value="1"/>
</dbReference>
<dbReference type="GO" id="GO:0016616">
    <property type="term" value="F:oxidoreductase activity, acting on the CH-OH group of donors, NAD or NADP as acceptor"/>
    <property type="evidence" value="ECO:0007669"/>
    <property type="project" value="TreeGrafter"/>
</dbReference>
<proteinExistence type="inferred from homology"/>
<protein>
    <recommendedName>
        <fullName evidence="3">NAD-dependent epimerase/dehydratase domain-containing protein</fullName>
    </recommendedName>
</protein>
<organism evidence="4 5">
    <name type="scientific">Botryobasidium botryosum (strain FD-172 SS1)</name>
    <dbReference type="NCBI Taxonomy" id="930990"/>
    <lineage>
        <taxon>Eukaryota</taxon>
        <taxon>Fungi</taxon>
        <taxon>Dikarya</taxon>
        <taxon>Basidiomycota</taxon>
        <taxon>Agaricomycotina</taxon>
        <taxon>Agaricomycetes</taxon>
        <taxon>Cantharellales</taxon>
        <taxon>Botryobasidiaceae</taxon>
        <taxon>Botryobasidium</taxon>
    </lineage>
</organism>
<dbReference type="GO" id="GO:0032259">
    <property type="term" value="P:methylation"/>
    <property type="evidence" value="ECO:0007669"/>
    <property type="project" value="InterPro"/>
</dbReference>
<feature type="domain" description="NAD-dependent epimerase/dehydratase" evidence="3">
    <location>
        <begin position="10"/>
        <end position="266"/>
    </location>
</feature>
<dbReference type="GO" id="GO:0008168">
    <property type="term" value="F:methyltransferase activity"/>
    <property type="evidence" value="ECO:0007669"/>
    <property type="project" value="InterPro"/>
</dbReference>
<dbReference type="InterPro" id="IPR036291">
    <property type="entry name" value="NAD(P)-bd_dom_sf"/>
</dbReference>
<evidence type="ECO:0000313" key="5">
    <source>
        <dbReference type="Proteomes" id="UP000027195"/>
    </source>
</evidence>
<evidence type="ECO:0000259" key="3">
    <source>
        <dbReference type="Pfam" id="PF01370"/>
    </source>
</evidence>
<dbReference type="InterPro" id="IPR050425">
    <property type="entry name" value="NAD(P)_dehydrat-like"/>
</dbReference>
<dbReference type="HOGENOM" id="CLU_007383_9_2_1"/>
<dbReference type="EMBL" id="KL198057">
    <property type="protein sequence ID" value="KDQ11564.1"/>
    <property type="molecule type" value="Genomic_DNA"/>
</dbReference>
<evidence type="ECO:0000313" key="4">
    <source>
        <dbReference type="EMBL" id="KDQ11564.1"/>
    </source>
</evidence>
<dbReference type="InterPro" id="IPR001509">
    <property type="entry name" value="Epimerase_deHydtase"/>
</dbReference>
<dbReference type="PANTHER" id="PTHR10366:SF564">
    <property type="entry name" value="STEROL-4-ALPHA-CARBOXYLATE 3-DEHYDROGENASE, DECARBOXYLATING"/>
    <property type="match status" value="1"/>
</dbReference>
<evidence type="ECO:0000256" key="2">
    <source>
        <dbReference type="ARBA" id="ARBA00023445"/>
    </source>
</evidence>